<comment type="similarity">
    <text evidence="2 7">Belongs to the glycosyl hydrolase 17 family.</text>
</comment>
<keyword evidence="8" id="KW-0472">Membrane</keyword>
<evidence type="ECO:0000313" key="11">
    <source>
        <dbReference type="Proteomes" id="UP000325081"/>
    </source>
</evidence>
<keyword evidence="8" id="KW-1133">Transmembrane helix</keyword>
<evidence type="ECO:0000256" key="9">
    <source>
        <dbReference type="SAM" id="SignalP"/>
    </source>
</evidence>
<dbReference type="FunFam" id="3.20.20.80:FF:000005">
    <property type="entry name" value="Glucan endo-1,3-beta-glucosidase 14"/>
    <property type="match status" value="1"/>
</dbReference>
<gene>
    <name evidence="10" type="ORF">STAS_01360</name>
</gene>
<evidence type="ECO:0000256" key="2">
    <source>
        <dbReference type="ARBA" id="ARBA00008773"/>
    </source>
</evidence>
<evidence type="ECO:0000256" key="7">
    <source>
        <dbReference type="RuleBase" id="RU004335"/>
    </source>
</evidence>
<dbReference type="Gene3D" id="3.20.20.80">
    <property type="entry name" value="Glycosidases"/>
    <property type="match status" value="1"/>
</dbReference>
<dbReference type="AlphaFoldDB" id="A0A5A7NZ45"/>
<dbReference type="EMBL" id="BKCP01000447">
    <property type="protein sequence ID" value="GER25752.1"/>
    <property type="molecule type" value="Genomic_DNA"/>
</dbReference>
<accession>A0A5A7NZ45</accession>
<comment type="catalytic activity">
    <reaction evidence="1">
        <text>Hydrolysis of (1-&gt;3)-beta-D-glucosidic linkages in (1-&gt;3)-beta-D-glucans.</text>
        <dbReference type="EC" id="3.2.1.39"/>
    </reaction>
</comment>
<dbReference type="InterPro" id="IPR044965">
    <property type="entry name" value="Glyco_hydro_17_plant"/>
</dbReference>
<evidence type="ECO:0000256" key="6">
    <source>
        <dbReference type="ARBA" id="ARBA00023295"/>
    </source>
</evidence>
<evidence type="ECO:0000256" key="5">
    <source>
        <dbReference type="ARBA" id="ARBA00022801"/>
    </source>
</evidence>
<feature type="chain" id="PRO_5022696349" description="glucan endo-1,3-beta-D-glucosidase" evidence="9">
    <location>
        <begin position="26"/>
        <end position="423"/>
    </location>
</feature>
<comment type="caution">
    <text evidence="10">The sequence shown here is derived from an EMBL/GenBank/DDBJ whole genome shotgun (WGS) entry which is preliminary data.</text>
</comment>
<dbReference type="PANTHER" id="PTHR32227">
    <property type="entry name" value="GLUCAN ENDO-1,3-BETA-GLUCOSIDASE BG1-RELATED-RELATED"/>
    <property type="match status" value="1"/>
</dbReference>
<dbReference type="GO" id="GO:0042973">
    <property type="term" value="F:glucan endo-1,3-beta-D-glucosidase activity"/>
    <property type="evidence" value="ECO:0007669"/>
    <property type="project" value="UniProtKB-EC"/>
</dbReference>
<dbReference type="EC" id="3.2.1.39" evidence="3"/>
<feature type="transmembrane region" description="Helical" evidence="8">
    <location>
        <begin position="400"/>
        <end position="419"/>
    </location>
</feature>
<sequence length="423" mass="45825">MDSKSLLLPLLFLLSAALLFPAASGGGLCINYGRIANNLPSPEAVARLVGTIHAAKIRIYDTEQRVLRAFAGTNVEITVGLGNEYLASMADYPTALAWVKSNVTCYMPQTKITSIAVGNEVLTADGAVRPDDLLASSSTASPKDLLPAMENIHKALDSLGYASRVSVTTAHNLGILNVSYPPSAGEFHRELNQYLKQILDFHCKTGSPFMINAYPYFAYRDNPKHISLEFVLFEANGTDVVVDPATGLHYDNMFEAQIDAAHAAMEKLGYKNVCLQVSETGWPSDGDEAGATTDNAKTYNTNLLKLINSRKGTPMRPDLDLNVYIFALFNENLKPGPKSERNFGLFKPDMTPVYELFNLNGGSGGTPQTGTPQLGPPAVVMPSPDGYIIDGAGRLRFNRGGAFLSFLCTVVSTILLRYYSGFM</sequence>
<keyword evidence="4 9" id="KW-0732">Signal</keyword>
<organism evidence="10 11">
    <name type="scientific">Striga asiatica</name>
    <name type="common">Asiatic witchweed</name>
    <name type="synonym">Buchnera asiatica</name>
    <dbReference type="NCBI Taxonomy" id="4170"/>
    <lineage>
        <taxon>Eukaryota</taxon>
        <taxon>Viridiplantae</taxon>
        <taxon>Streptophyta</taxon>
        <taxon>Embryophyta</taxon>
        <taxon>Tracheophyta</taxon>
        <taxon>Spermatophyta</taxon>
        <taxon>Magnoliopsida</taxon>
        <taxon>eudicotyledons</taxon>
        <taxon>Gunneridae</taxon>
        <taxon>Pentapetalae</taxon>
        <taxon>asterids</taxon>
        <taxon>lamiids</taxon>
        <taxon>Lamiales</taxon>
        <taxon>Orobanchaceae</taxon>
        <taxon>Buchnereae</taxon>
        <taxon>Striga</taxon>
    </lineage>
</organism>
<dbReference type="SUPFAM" id="SSF51445">
    <property type="entry name" value="(Trans)glycosidases"/>
    <property type="match status" value="1"/>
</dbReference>
<keyword evidence="11" id="KW-1185">Reference proteome</keyword>
<evidence type="ECO:0000256" key="4">
    <source>
        <dbReference type="ARBA" id="ARBA00022729"/>
    </source>
</evidence>
<proteinExistence type="inferred from homology"/>
<reference evidence="11" key="1">
    <citation type="journal article" date="2019" name="Curr. Biol.">
        <title>Genome Sequence of Striga asiatica Provides Insight into the Evolution of Plant Parasitism.</title>
        <authorList>
            <person name="Yoshida S."/>
            <person name="Kim S."/>
            <person name="Wafula E.K."/>
            <person name="Tanskanen J."/>
            <person name="Kim Y.M."/>
            <person name="Honaas L."/>
            <person name="Yang Z."/>
            <person name="Spallek T."/>
            <person name="Conn C.E."/>
            <person name="Ichihashi Y."/>
            <person name="Cheong K."/>
            <person name="Cui S."/>
            <person name="Der J.P."/>
            <person name="Gundlach H."/>
            <person name="Jiao Y."/>
            <person name="Hori C."/>
            <person name="Ishida J.K."/>
            <person name="Kasahara H."/>
            <person name="Kiba T."/>
            <person name="Kim M.S."/>
            <person name="Koo N."/>
            <person name="Laohavisit A."/>
            <person name="Lee Y.H."/>
            <person name="Lumba S."/>
            <person name="McCourt P."/>
            <person name="Mortimer J.C."/>
            <person name="Mutuku J.M."/>
            <person name="Nomura T."/>
            <person name="Sasaki-Sekimoto Y."/>
            <person name="Seto Y."/>
            <person name="Wang Y."/>
            <person name="Wakatake T."/>
            <person name="Sakakibara H."/>
            <person name="Demura T."/>
            <person name="Yamaguchi S."/>
            <person name="Yoneyama K."/>
            <person name="Manabe R.I."/>
            <person name="Nelson D.C."/>
            <person name="Schulman A.H."/>
            <person name="Timko M.P."/>
            <person name="dePamphilis C.W."/>
            <person name="Choi D."/>
            <person name="Shirasu K."/>
        </authorList>
    </citation>
    <scope>NUCLEOTIDE SEQUENCE [LARGE SCALE GENOMIC DNA]</scope>
    <source>
        <strain evidence="11">cv. UVA1</strain>
    </source>
</reference>
<dbReference type="Pfam" id="PF00332">
    <property type="entry name" value="Glyco_hydro_17"/>
    <property type="match status" value="1"/>
</dbReference>
<keyword evidence="6" id="KW-0326">Glycosidase</keyword>
<keyword evidence="5" id="KW-0378">Hydrolase</keyword>
<dbReference type="InterPro" id="IPR000490">
    <property type="entry name" value="Glyco_hydro_17"/>
</dbReference>
<dbReference type="InterPro" id="IPR017853">
    <property type="entry name" value="GH"/>
</dbReference>
<evidence type="ECO:0000313" key="10">
    <source>
        <dbReference type="EMBL" id="GER25752.1"/>
    </source>
</evidence>
<evidence type="ECO:0000256" key="3">
    <source>
        <dbReference type="ARBA" id="ARBA00012780"/>
    </source>
</evidence>
<dbReference type="GO" id="GO:0005975">
    <property type="term" value="P:carbohydrate metabolic process"/>
    <property type="evidence" value="ECO:0007669"/>
    <property type="project" value="InterPro"/>
</dbReference>
<dbReference type="Proteomes" id="UP000325081">
    <property type="component" value="Unassembled WGS sequence"/>
</dbReference>
<evidence type="ECO:0000256" key="8">
    <source>
        <dbReference type="SAM" id="Phobius"/>
    </source>
</evidence>
<evidence type="ECO:0000256" key="1">
    <source>
        <dbReference type="ARBA" id="ARBA00000382"/>
    </source>
</evidence>
<protein>
    <recommendedName>
        <fullName evidence="3">glucan endo-1,3-beta-D-glucosidase</fullName>
        <ecNumber evidence="3">3.2.1.39</ecNumber>
    </recommendedName>
</protein>
<dbReference type="OrthoDB" id="941679at2759"/>
<name>A0A5A7NZ45_STRAF</name>
<feature type="signal peptide" evidence="9">
    <location>
        <begin position="1"/>
        <end position="25"/>
    </location>
</feature>
<keyword evidence="8" id="KW-0812">Transmembrane</keyword>